<gene>
    <name evidence="1" type="ORF">GCM10010218_28480</name>
</gene>
<evidence type="ECO:0000313" key="1">
    <source>
        <dbReference type="EMBL" id="GHF45575.1"/>
    </source>
</evidence>
<organism evidence="1 2">
    <name type="scientific">Streptomyces mashuensis</name>
    <dbReference type="NCBI Taxonomy" id="33904"/>
    <lineage>
        <taxon>Bacteria</taxon>
        <taxon>Bacillati</taxon>
        <taxon>Actinomycetota</taxon>
        <taxon>Actinomycetes</taxon>
        <taxon>Kitasatosporales</taxon>
        <taxon>Streptomycetaceae</taxon>
        <taxon>Streptomyces</taxon>
    </lineage>
</organism>
<proteinExistence type="predicted"/>
<dbReference type="AlphaFoldDB" id="A0A919B466"/>
<dbReference type="SUPFAM" id="SSF89392">
    <property type="entry name" value="Prokaryotic lipoproteins and lipoprotein localization factors"/>
    <property type="match status" value="1"/>
</dbReference>
<name>A0A919B466_9ACTN</name>
<dbReference type="InterPro" id="IPR029046">
    <property type="entry name" value="LolA/LolB/LppX"/>
</dbReference>
<accession>A0A919B466</accession>
<dbReference type="EMBL" id="BNBD01000005">
    <property type="protein sequence ID" value="GHF45575.1"/>
    <property type="molecule type" value="Genomic_DNA"/>
</dbReference>
<dbReference type="Gene3D" id="2.50.20.20">
    <property type="match status" value="1"/>
</dbReference>
<sequence>MAVHGHGRAGAAVATAVAGGLALGLLVLSGCGERDGADGAADGRGGRAAGGGRVQPVSLGGFRGTAVDPVRALEVVRRAAGTLADAGGAQVRTAMETVSGGTRLTIRGLGTYDFARPVGRLTVLLPEGEAGRAGHRPITEVFVPGALYMKNRGAGVLADKWVRLETGALPDGNLLTSGATDPLAAAELLAGAREVAYAGEDRLRGVRVAHYWGTIDLERAARQAPARDRAPLAAAAKGFSSGMVAFDAYLDEAGRPRLVRYRFGVGPAVAASAAPSGPPPSMTVESVVELFGFGPRPVIELPAPGEIYAGTVASPQK</sequence>
<keyword evidence="1" id="KW-0449">Lipoprotein</keyword>
<dbReference type="Proteomes" id="UP000638313">
    <property type="component" value="Unassembled WGS sequence"/>
</dbReference>
<reference evidence="1" key="1">
    <citation type="journal article" date="2014" name="Int. J. Syst. Evol. Microbiol.">
        <title>Complete genome sequence of Corynebacterium casei LMG S-19264T (=DSM 44701T), isolated from a smear-ripened cheese.</title>
        <authorList>
            <consortium name="US DOE Joint Genome Institute (JGI-PGF)"/>
            <person name="Walter F."/>
            <person name="Albersmeier A."/>
            <person name="Kalinowski J."/>
            <person name="Ruckert C."/>
        </authorList>
    </citation>
    <scope>NUCLEOTIDE SEQUENCE</scope>
    <source>
        <strain evidence="1">JCM 4059</strain>
    </source>
</reference>
<comment type="caution">
    <text evidence="1">The sequence shown here is derived from an EMBL/GenBank/DDBJ whole genome shotgun (WGS) entry which is preliminary data.</text>
</comment>
<protein>
    <submittedName>
        <fullName evidence="1">Lipoprotein</fullName>
    </submittedName>
</protein>
<keyword evidence="2" id="KW-1185">Reference proteome</keyword>
<reference evidence="1" key="2">
    <citation type="submission" date="2020-09" db="EMBL/GenBank/DDBJ databases">
        <authorList>
            <person name="Sun Q."/>
            <person name="Ohkuma M."/>
        </authorList>
    </citation>
    <scope>NUCLEOTIDE SEQUENCE</scope>
    <source>
        <strain evidence="1">JCM 4059</strain>
    </source>
</reference>
<dbReference type="RefSeq" id="WP_190129919.1">
    <property type="nucleotide sequence ID" value="NZ_BNBD01000005.1"/>
</dbReference>
<evidence type="ECO:0000313" key="2">
    <source>
        <dbReference type="Proteomes" id="UP000638313"/>
    </source>
</evidence>